<geneLocation type="plasmid" evidence="2">
    <name>p2</name>
</geneLocation>
<dbReference type="Gene3D" id="3.40.50.300">
    <property type="entry name" value="P-loop containing nucleotide triphosphate hydrolases"/>
    <property type="match status" value="1"/>
</dbReference>
<feature type="domain" description="DNA primase/polymerase bifunctional N-terminal" evidence="1">
    <location>
        <begin position="15"/>
        <end position="175"/>
    </location>
</feature>
<evidence type="ECO:0000313" key="2">
    <source>
        <dbReference type="EMBL" id="QCO05457.1"/>
    </source>
</evidence>
<evidence type="ECO:0000313" key="3">
    <source>
        <dbReference type="Proteomes" id="UP000298596"/>
    </source>
</evidence>
<organism evidence="2 3">
    <name type="scientific">Azospirillum brasilense</name>
    <dbReference type="NCBI Taxonomy" id="192"/>
    <lineage>
        <taxon>Bacteria</taxon>
        <taxon>Pseudomonadati</taxon>
        <taxon>Pseudomonadota</taxon>
        <taxon>Alphaproteobacteria</taxon>
        <taxon>Rhodospirillales</taxon>
        <taxon>Azospirillaceae</taxon>
        <taxon>Azospirillum</taxon>
    </lineage>
</organism>
<protein>
    <recommendedName>
        <fullName evidence="1">DNA primase/polymerase bifunctional N-terminal domain-containing protein</fullName>
    </recommendedName>
</protein>
<name>A0A4D8Q4D7_AZOBR</name>
<keyword evidence="2" id="KW-0614">Plasmid</keyword>
<reference evidence="2 3" key="1">
    <citation type="submission" date="2018-09" db="EMBL/GenBank/DDBJ databases">
        <title>Whole genome based analysis of evolution and adaptive divergence in Indian and Brazilian strains of Azospirillum brasilense.</title>
        <authorList>
            <person name="Singh C."/>
            <person name="Tripathi A.K."/>
        </authorList>
    </citation>
    <scope>NUCLEOTIDE SEQUENCE [LARGE SCALE GENOMIC DNA]</scope>
    <source>
        <strain evidence="2 3">MTCC4036</strain>
        <plasmid evidence="2 3">p2</plasmid>
    </source>
</reference>
<dbReference type="EMBL" id="CP032332">
    <property type="protein sequence ID" value="QCO05457.1"/>
    <property type="molecule type" value="Genomic_DNA"/>
</dbReference>
<dbReference type="Pfam" id="PF13481">
    <property type="entry name" value="AAA_25"/>
    <property type="match status" value="1"/>
</dbReference>
<dbReference type="AlphaFoldDB" id="A0A4D8Q4D7"/>
<evidence type="ECO:0000259" key="1">
    <source>
        <dbReference type="Pfam" id="PF09250"/>
    </source>
</evidence>
<dbReference type="SUPFAM" id="SSF52540">
    <property type="entry name" value="P-loop containing nucleoside triphosphate hydrolases"/>
    <property type="match status" value="1"/>
</dbReference>
<gene>
    <name evidence="2" type="ORF">D3867_26290</name>
</gene>
<dbReference type="Proteomes" id="UP000298596">
    <property type="component" value="Plasmid p2"/>
</dbReference>
<sequence length="739" mass="80176">MTTFRRWFDAGFTDVIPVIPPGAPLSPNTRVRPADLGKVPGVKGPYGWHSFDWRSHAATPQDCGRWQVMGASLGLRGDRFPGVDIDITDPALADIVAQLALDTLGPAPCRTGRAPKRLLVYRLAGDEPIGLLRLWFRTPNGTDHLIEIRGAGQQYVCEGVHPATGQAYSWDERPAGPESLTAITRSQAMTFLEQAAEVLDMLGCERLEREDSTGAERAGVDQETLADDADAVAEAVALIPNDNETFPGRVDYIRMGCAIKAALPDDPDRAREIWLDWALRWDGNDRCPHGNDYEVAEADWERMRPPYAVGAPFIFDLAREHGFNQAATEFSVIQEEVPGPSNRFAPIPKTLPEDFDPKKIPTRPWVLGTRFMRGAVTGGIGAPGVSKSTLSLISALAVATGRKDLTGEAVHIPGPVWVHNNEDDEQEMERRLGGMCIRYGIDFALIRPRLHYSSGAVRRLVVAAKQGDQVKATEAVQEMIATIRALGIVFLAADPFVSTHNGVAENSNEEIERVINCFRVIAQQTGCAIDLVHHAVKNHSGNTEARAGDMNAARGASAFIGAIRIAYTLAPMGEETAEKLGIAPERAARLVRMDHAKGNYSARVWEPIWFELTSQDIGNGPQDLADLDKPSDSVGVPVLFDMGAARREADARDDDRRAAAAGADVAAIAETMPEDGCLLSDVLPALVARWGVKDRQARERVHAAVPLGATVTANGWVVSSAKVGRGEKAPIELRRRAVA</sequence>
<dbReference type="InterPro" id="IPR027417">
    <property type="entry name" value="P-loop_NTPase"/>
</dbReference>
<dbReference type="InterPro" id="IPR015330">
    <property type="entry name" value="DNA_primase/pol_bifunc_N"/>
</dbReference>
<dbReference type="Pfam" id="PF09250">
    <property type="entry name" value="Prim-Pol"/>
    <property type="match status" value="1"/>
</dbReference>
<proteinExistence type="predicted"/>
<accession>A0A4D8Q4D7</accession>